<dbReference type="AlphaFoldDB" id="A0A2Z2KMW7"/>
<dbReference type="SUPFAM" id="SSF88659">
    <property type="entry name" value="Sigma3 and sigma4 domains of RNA polymerase sigma factors"/>
    <property type="match status" value="1"/>
</dbReference>
<dbReference type="Pfam" id="PF04542">
    <property type="entry name" value="Sigma70_r2"/>
    <property type="match status" value="1"/>
</dbReference>
<evidence type="ECO:0000259" key="7">
    <source>
        <dbReference type="Pfam" id="PF08281"/>
    </source>
</evidence>
<dbReference type="InterPro" id="IPR013324">
    <property type="entry name" value="RNA_pol_sigma_r3/r4-like"/>
</dbReference>
<sequence>MELELLYQRYARDLYRYLYSLSGDHHMAEDLVHETFYRACLYLEQAEIEAVKPWLFKVGYRAFIDHTRKSKRTLLRRQPPERLDRHTPEQEMLDQEGLQHILALIHSLPQKEAHALLLCDLHQCKQQEAADILGMKLNTLKSHLLRGRRTMRSLLQKEE</sequence>
<dbReference type="EMBL" id="CP021780">
    <property type="protein sequence ID" value="ASA20058.1"/>
    <property type="molecule type" value="Genomic_DNA"/>
</dbReference>
<keyword evidence="3" id="KW-0731">Sigma factor</keyword>
<dbReference type="OrthoDB" id="9795666at2"/>
<evidence type="ECO:0000256" key="1">
    <source>
        <dbReference type="ARBA" id="ARBA00010641"/>
    </source>
</evidence>
<accession>A0A2Z2KMW7</accession>
<keyword evidence="2" id="KW-0805">Transcription regulation</keyword>
<evidence type="ECO:0000259" key="6">
    <source>
        <dbReference type="Pfam" id="PF04542"/>
    </source>
</evidence>
<feature type="domain" description="RNA polymerase sigma-70 region 2" evidence="6">
    <location>
        <begin position="6"/>
        <end position="73"/>
    </location>
</feature>
<dbReference type="RefSeq" id="WP_087914081.1">
    <property type="nucleotide sequence ID" value="NZ_CP021780.1"/>
</dbReference>
<keyword evidence="4" id="KW-0238">DNA-binding</keyword>
<proteinExistence type="inferred from homology"/>
<dbReference type="InterPro" id="IPR007627">
    <property type="entry name" value="RNA_pol_sigma70_r2"/>
</dbReference>
<dbReference type="PANTHER" id="PTHR43133:SF52">
    <property type="entry name" value="ECF RNA POLYMERASE SIGMA FACTOR SIGL"/>
    <property type="match status" value="1"/>
</dbReference>
<evidence type="ECO:0000256" key="2">
    <source>
        <dbReference type="ARBA" id="ARBA00023015"/>
    </source>
</evidence>
<dbReference type="Proteomes" id="UP000249890">
    <property type="component" value="Chromosome"/>
</dbReference>
<dbReference type="Gene3D" id="1.10.10.10">
    <property type="entry name" value="Winged helix-like DNA-binding domain superfamily/Winged helix DNA-binding domain"/>
    <property type="match status" value="1"/>
</dbReference>
<dbReference type="NCBIfam" id="TIGR02937">
    <property type="entry name" value="sigma70-ECF"/>
    <property type="match status" value="1"/>
</dbReference>
<dbReference type="Pfam" id="PF08281">
    <property type="entry name" value="Sigma70_r4_2"/>
    <property type="match status" value="1"/>
</dbReference>
<organism evidence="8 9">
    <name type="scientific">Paenibacillus donghaensis</name>
    <dbReference type="NCBI Taxonomy" id="414771"/>
    <lineage>
        <taxon>Bacteria</taxon>
        <taxon>Bacillati</taxon>
        <taxon>Bacillota</taxon>
        <taxon>Bacilli</taxon>
        <taxon>Bacillales</taxon>
        <taxon>Paenibacillaceae</taxon>
        <taxon>Paenibacillus</taxon>
    </lineage>
</organism>
<name>A0A2Z2KMW7_9BACL</name>
<dbReference type="GO" id="GO:0006352">
    <property type="term" value="P:DNA-templated transcription initiation"/>
    <property type="evidence" value="ECO:0007669"/>
    <property type="project" value="InterPro"/>
</dbReference>
<dbReference type="InterPro" id="IPR013325">
    <property type="entry name" value="RNA_pol_sigma_r2"/>
</dbReference>
<evidence type="ECO:0000313" key="8">
    <source>
        <dbReference type="EMBL" id="ASA20058.1"/>
    </source>
</evidence>
<dbReference type="KEGG" id="pdh:B9T62_04165"/>
<keyword evidence="9" id="KW-1185">Reference proteome</keyword>
<dbReference type="InterPro" id="IPR039425">
    <property type="entry name" value="RNA_pol_sigma-70-like"/>
</dbReference>
<dbReference type="Gene3D" id="1.10.1740.10">
    <property type="match status" value="1"/>
</dbReference>
<evidence type="ECO:0000256" key="5">
    <source>
        <dbReference type="ARBA" id="ARBA00023163"/>
    </source>
</evidence>
<dbReference type="InterPro" id="IPR013249">
    <property type="entry name" value="RNA_pol_sigma70_r4_t2"/>
</dbReference>
<evidence type="ECO:0000256" key="3">
    <source>
        <dbReference type="ARBA" id="ARBA00023082"/>
    </source>
</evidence>
<evidence type="ECO:0000313" key="9">
    <source>
        <dbReference type="Proteomes" id="UP000249890"/>
    </source>
</evidence>
<dbReference type="GO" id="GO:0016987">
    <property type="term" value="F:sigma factor activity"/>
    <property type="evidence" value="ECO:0007669"/>
    <property type="project" value="UniProtKB-KW"/>
</dbReference>
<reference evidence="8 9" key="1">
    <citation type="submission" date="2017-06" db="EMBL/GenBank/DDBJ databases">
        <title>Complete genome sequence of Paenibacillus donghaensis KCTC 13049T isolated from East Sea sediment, South Korea.</title>
        <authorList>
            <person name="Jung B.K."/>
            <person name="Hong S.-J."/>
            <person name="Shin J.-H."/>
        </authorList>
    </citation>
    <scope>NUCLEOTIDE SEQUENCE [LARGE SCALE GENOMIC DNA]</scope>
    <source>
        <strain evidence="8 9">KCTC 13049</strain>
    </source>
</reference>
<dbReference type="PANTHER" id="PTHR43133">
    <property type="entry name" value="RNA POLYMERASE ECF-TYPE SIGMA FACTO"/>
    <property type="match status" value="1"/>
</dbReference>
<comment type="similarity">
    <text evidence="1">Belongs to the sigma-70 factor family. ECF subfamily.</text>
</comment>
<keyword evidence="5" id="KW-0804">Transcription</keyword>
<dbReference type="GO" id="GO:0003677">
    <property type="term" value="F:DNA binding"/>
    <property type="evidence" value="ECO:0007669"/>
    <property type="project" value="UniProtKB-KW"/>
</dbReference>
<protein>
    <submittedName>
        <fullName evidence="8">RNA polymerase subunit sigma</fullName>
    </submittedName>
</protein>
<dbReference type="SUPFAM" id="SSF88946">
    <property type="entry name" value="Sigma2 domain of RNA polymerase sigma factors"/>
    <property type="match status" value="1"/>
</dbReference>
<evidence type="ECO:0000256" key="4">
    <source>
        <dbReference type="ARBA" id="ARBA00023125"/>
    </source>
</evidence>
<dbReference type="InterPro" id="IPR036388">
    <property type="entry name" value="WH-like_DNA-bd_sf"/>
</dbReference>
<gene>
    <name evidence="8" type="ORF">B9T62_04165</name>
</gene>
<feature type="domain" description="RNA polymerase sigma factor 70 region 4 type 2" evidence="7">
    <location>
        <begin position="101"/>
        <end position="151"/>
    </location>
</feature>
<dbReference type="InterPro" id="IPR014284">
    <property type="entry name" value="RNA_pol_sigma-70_dom"/>
</dbReference>